<dbReference type="InterPro" id="IPR036188">
    <property type="entry name" value="FAD/NAD-bd_sf"/>
</dbReference>
<keyword evidence="1" id="KW-0285">Flavoprotein</keyword>
<keyword evidence="5" id="KW-0676">Redox-active center</keyword>
<organism evidence="7 9">
    <name type="scientific">Candidatus Sysuiplasma superficiale</name>
    <dbReference type="NCBI Taxonomy" id="2823368"/>
    <lineage>
        <taxon>Archaea</taxon>
        <taxon>Methanobacteriati</taxon>
        <taxon>Thermoplasmatota</taxon>
        <taxon>Thermoplasmata</taxon>
        <taxon>Candidatus Sysuiplasmatales</taxon>
        <taxon>Candidatus Sysuiplasmataceae</taxon>
        <taxon>Candidatus Sysuiplasma</taxon>
    </lineage>
</organism>
<dbReference type="PRINTS" id="PR00469">
    <property type="entry name" value="PNDRDTASEII"/>
</dbReference>
<dbReference type="InterPro" id="IPR023753">
    <property type="entry name" value="FAD/NAD-binding_dom"/>
</dbReference>
<keyword evidence="3 7" id="KW-0560">Oxidoreductase</keyword>
<keyword evidence="4" id="KW-1015">Disulfide bond</keyword>
<protein>
    <submittedName>
        <fullName evidence="7">Thioredoxin-disulfide reductase</fullName>
        <ecNumber evidence="7">1.8.1.9</ecNumber>
    </submittedName>
</protein>
<dbReference type="AlphaFoldDB" id="A0A8J7YNN4"/>
<dbReference type="EMBL" id="JAGVSJ010000004">
    <property type="protein sequence ID" value="MBX8631443.1"/>
    <property type="molecule type" value="Genomic_DNA"/>
</dbReference>
<dbReference type="InterPro" id="IPR050097">
    <property type="entry name" value="Ferredoxin-NADP_redctase_2"/>
</dbReference>
<evidence type="ECO:0000256" key="2">
    <source>
        <dbReference type="ARBA" id="ARBA00022827"/>
    </source>
</evidence>
<gene>
    <name evidence="7" type="primary">trxB</name>
    <name evidence="7" type="ORF">J9259_02825</name>
    <name evidence="8" type="ORF">KIY12_06085</name>
</gene>
<dbReference type="Gene3D" id="3.50.50.60">
    <property type="entry name" value="FAD/NAD(P)-binding domain"/>
    <property type="match status" value="2"/>
</dbReference>
<dbReference type="EC" id="1.8.1.9" evidence="7"/>
<dbReference type="Proteomes" id="UP000750197">
    <property type="component" value="Unassembled WGS sequence"/>
</dbReference>
<dbReference type="InterPro" id="IPR005982">
    <property type="entry name" value="Thioredox_Rdtase"/>
</dbReference>
<evidence type="ECO:0000256" key="4">
    <source>
        <dbReference type="ARBA" id="ARBA00023157"/>
    </source>
</evidence>
<name>A0A8J7YNN4_9ARCH</name>
<evidence type="ECO:0000256" key="5">
    <source>
        <dbReference type="ARBA" id="ARBA00023284"/>
    </source>
</evidence>
<evidence type="ECO:0000256" key="1">
    <source>
        <dbReference type="ARBA" id="ARBA00022630"/>
    </source>
</evidence>
<dbReference type="NCBIfam" id="TIGR01292">
    <property type="entry name" value="TRX_reduct"/>
    <property type="match status" value="1"/>
</dbReference>
<evidence type="ECO:0000313" key="8">
    <source>
        <dbReference type="EMBL" id="MBX8644275.1"/>
    </source>
</evidence>
<dbReference type="GO" id="GO:0019430">
    <property type="term" value="P:removal of superoxide radicals"/>
    <property type="evidence" value="ECO:0007669"/>
    <property type="project" value="InterPro"/>
</dbReference>
<evidence type="ECO:0000313" key="9">
    <source>
        <dbReference type="Proteomes" id="UP000716004"/>
    </source>
</evidence>
<reference evidence="7" key="1">
    <citation type="submission" date="2021-04" db="EMBL/GenBank/DDBJ databases">
        <title>Genomic insights into ecological role and evolution of a novel Thermoplasmata order Candidatus Sysuiplasmatales.</title>
        <authorList>
            <person name="Yuan Y."/>
        </authorList>
    </citation>
    <scope>NUCLEOTIDE SEQUENCE</scope>
    <source>
        <strain evidence="8">TUT19-bin139</strain>
        <strain evidence="7">YP2-bin.285</strain>
    </source>
</reference>
<feature type="domain" description="FAD/NAD(P)-binding" evidence="6">
    <location>
        <begin position="8"/>
        <end position="294"/>
    </location>
</feature>
<dbReference type="Pfam" id="PF07992">
    <property type="entry name" value="Pyr_redox_2"/>
    <property type="match status" value="1"/>
</dbReference>
<dbReference type="GO" id="GO:0005737">
    <property type="term" value="C:cytoplasm"/>
    <property type="evidence" value="ECO:0007669"/>
    <property type="project" value="InterPro"/>
</dbReference>
<dbReference type="PRINTS" id="PR00368">
    <property type="entry name" value="FADPNR"/>
</dbReference>
<sequence length="323" mass="35223">MKENSVRNLIIIGSGPAGLTAAIYASRALLEPLVVAGRTPGGQLMITSEVENFPGFPESILGPELMVKMREQATRFGTDFIDDDVTSVDFSRRPFAVTVGEQTYRSRSVIIATGASALWLGIESEKKFMGKGVSGCATCDGAFFRNVPVAVIGGGDSALEEALFLTRYASHVTIVHRRDRLRASPYMQRRAETNEKISFVWNSVVKEITGDKKVDGVILEDVRTGEERRLNVGGVFIAIGHRPNTDIFKGQIPLDEKGYIIVHDGSRTGVEGVFASGDVHDHRYRQAITAAGMGCISALDAQRFLEETESHASAEREEETQKA</sequence>
<keyword evidence="2" id="KW-0274">FAD</keyword>
<evidence type="ECO:0000313" key="7">
    <source>
        <dbReference type="EMBL" id="MBX8631443.1"/>
    </source>
</evidence>
<dbReference type="InterPro" id="IPR008255">
    <property type="entry name" value="Pyr_nucl-diS_OxRdtase_2_AS"/>
</dbReference>
<comment type="caution">
    <text evidence="7">The sequence shown here is derived from an EMBL/GenBank/DDBJ whole genome shotgun (WGS) entry which is preliminary data.</text>
</comment>
<dbReference type="EMBL" id="JAHEAC010000050">
    <property type="protein sequence ID" value="MBX8644275.1"/>
    <property type="molecule type" value="Genomic_DNA"/>
</dbReference>
<evidence type="ECO:0000259" key="6">
    <source>
        <dbReference type="Pfam" id="PF07992"/>
    </source>
</evidence>
<dbReference type="PROSITE" id="PS00573">
    <property type="entry name" value="PYRIDINE_REDOX_2"/>
    <property type="match status" value="1"/>
</dbReference>
<dbReference type="Proteomes" id="UP000716004">
    <property type="component" value="Unassembled WGS sequence"/>
</dbReference>
<accession>A0A8J7YNN4</accession>
<dbReference type="PANTHER" id="PTHR48105">
    <property type="entry name" value="THIOREDOXIN REDUCTASE 1-RELATED-RELATED"/>
    <property type="match status" value="1"/>
</dbReference>
<dbReference type="SUPFAM" id="SSF51905">
    <property type="entry name" value="FAD/NAD(P)-binding domain"/>
    <property type="match status" value="1"/>
</dbReference>
<evidence type="ECO:0000256" key="3">
    <source>
        <dbReference type="ARBA" id="ARBA00023002"/>
    </source>
</evidence>
<proteinExistence type="predicted"/>
<dbReference type="GO" id="GO:0004791">
    <property type="term" value="F:thioredoxin-disulfide reductase (NADPH) activity"/>
    <property type="evidence" value="ECO:0007669"/>
    <property type="project" value="UniProtKB-EC"/>
</dbReference>